<evidence type="ECO:0000256" key="2">
    <source>
        <dbReference type="ARBA" id="ARBA00022980"/>
    </source>
</evidence>
<dbReference type="SUPFAM" id="SSF46911">
    <property type="entry name" value="Ribosomal protein S18"/>
    <property type="match status" value="1"/>
</dbReference>
<dbReference type="PANTHER" id="PTHR13479:SF40">
    <property type="entry name" value="SMALL RIBOSOMAL SUBUNIT PROTEIN BS18M"/>
    <property type="match status" value="1"/>
</dbReference>
<dbReference type="PANTHER" id="PTHR13479">
    <property type="entry name" value="30S RIBOSOMAL PROTEIN S18"/>
    <property type="match status" value="1"/>
</dbReference>
<dbReference type="Gene3D" id="4.10.640.10">
    <property type="entry name" value="Ribosomal protein S18"/>
    <property type="match status" value="1"/>
</dbReference>
<dbReference type="GO" id="GO:0070181">
    <property type="term" value="F:small ribosomal subunit rRNA binding"/>
    <property type="evidence" value="ECO:0007669"/>
    <property type="project" value="TreeGrafter"/>
</dbReference>
<accession>A0A6J6IAZ3</accession>
<dbReference type="EMBL" id="CAEZUZ010000163">
    <property type="protein sequence ID" value="CAB4621189.1"/>
    <property type="molecule type" value="Genomic_DNA"/>
</dbReference>
<dbReference type="GO" id="GO:0006412">
    <property type="term" value="P:translation"/>
    <property type="evidence" value="ECO:0007669"/>
    <property type="project" value="InterPro"/>
</dbReference>
<gene>
    <name evidence="5" type="ORF">UFOPK1889_00919</name>
</gene>
<protein>
    <submittedName>
        <fullName evidence="5">Unannotated protein</fullName>
    </submittedName>
</protein>
<evidence type="ECO:0000313" key="5">
    <source>
        <dbReference type="EMBL" id="CAB4621189.1"/>
    </source>
</evidence>
<dbReference type="GO" id="GO:0022627">
    <property type="term" value="C:cytosolic small ribosomal subunit"/>
    <property type="evidence" value="ECO:0007669"/>
    <property type="project" value="TreeGrafter"/>
</dbReference>
<keyword evidence="2" id="KW-0689">Ribosomal protein</keyword>
<feature type="region of interest" description="Disordered" evidence="4">
    <location>
        <begin position="82"/>
        <end position="110"/>
    </location>
</feature>
<evidence type="ECO:0000256" key="4">
    <source>
        <dbReference type="SAM" id="MobiDB-lite"/>
    </source>
</evidence>
<evidence type="ECO:0000256" key="1">
    <source>
        <dbReference type="ARBA" id="ARBA00005589"/>
    </source>
</evidence>
<dbReference type="HAMAP" id="MF_00270">
    <property type="entry name" value="Ribosomal_bS18"/>
    <property type="match status" value="1"/>
</dbReference>
<sequence length="144" mass="16028">MTSKTNKIRNAREANRKFKKKANPLAIEKVVFIDYKDVSLLQRFMSDRSKIRGMRMSGANVQQQRDLATAIKNAREMALLPYTKRTVSTRAPRPGKEGREDEASLEMPDQSIASSFVPEGEDAPVDAVETAAEATEVVEAEVEA</sequence>
<dbReference type="InterPro" id="IPR036870">
    <property type="entry name" value="Ribosomal_bS18_sf"/>
</dbReference>
<dbReference type="NCBIfam" id="TIGR00165">
    <property type="entry name" value="S18"/>
    <property type="match status" value="1"/>
</dbReference>
<evidence type="ECO:0000256" key="3">
    <source>
        <dbReference type="ARBA" id="ARBA00023274"/>
    </source>
</evidence>
<proteinExistence type="inferred from homology"/>
<dbReference type="PRINTS" id="PR00974">
    <property type="entry name" value="RIBOSOMALS18"/>
</dbReference>
<dbReference type="GO" id="GO:0003735">
    <property type="term" value="F:structural constituent of ribosome"/>
    <property type="evidence" value="ECO:0007669"/>
    <property type="project" value="InterPro"/>
</dbReference>
<comment type="similarity">
    <text evidence="1">Belongs to the bacterial ribosomal protein bS18 family.</text>
</comment>
<dbReference type="InterPro" id="IPR001648">
    <property type="entry name" value="Ribosomal_bS18"/>
</dbReference>
<reference evidence="5" key="1">
    <citation type="submission" date="2020-05" db="EMBL/GenBank/DDBJ databases">
        <authorList>
            <person name="Chiriac C."/>
            <person name="Salcher M."/>
            <person name="Ghai R."/>
            <person name="Kavagutti S V."/>
        </authorList>
    </citation>
    <scope>NUCLEOTIDE SEQUENCE</scope>
</reference>
<name>A0A6J6IAZ3_9ZZZZ</name>
<organism evidence="5">
    <name type="scientific">freshwater metagenome</name>
    <dbReference type="NCBI Taxonomy" id="449393"/>
    <lineage>
        <taxon>unclassified sequences</taxon>
        <taxon>metagenomes</taxon>
        <taxon>ecological metagenomes</taxon>
    </lineage>
</organism>
<dbReference type="Pfam" id="PF01084">
    <property type="entry name" value="Ribosomal_S18"/>
    <property type="match status" value="1"/>
</dbReference>
<dbReference type="AlphaFoldDB" id="A0A6J6IAZ3"/>
<keyword evidence="3" id="KW-0687">Ribonucleoprotein</keyword>